<dbReference type="RefSeq" id="XP_027609114.1">
    <property type="nucleotide sequence ID" value="XM_027753313.1"/>
</dbReference>
<reference evidence="1 2" key="1">
    <citation type="journal article" date="2018" name="Sci. Rep.">
        <title>Genome sequence of the cauliflower mushroom Sparassis crispa (Hanabiratake) and its association with beneficial usage.</title>
        <authorList>
            <person name="Kiyama R."/>
            <person name="Furutani Y."/>
            <person name="Kawaguchi K."/>
            <person name="Nakanishi T."/>
        </authorList>
    </citation>
    <scope>NUCLEOTIDE SEQUENCE [LARGE SCALE GENOMIC DNA]</scope>
</reference>
<gene>
    <name evidence="1" type="ORF">SCP_0110840</name>
</gene>
<name>A0A401G7Q8_9APHY</name>
<accession>A0A401G7Q8</accession>
<evidence type="ECO:0000313" key="1">
    <source>
        <dbReference type="EMBL" id="GBE78201.1"/>
    </source>
</evidence>
<evidence type="ECO:0000313" key="2">
    <source>
        <dbReference type="Proteomes" id="UP000287166"/>
    </source>
</evidence>
<protein>
    <submittedName>
        <fullName evidence="1">Uncharacterized protein</fullName>
    </submittedName>
</protein>
<sequence length="258" mass="27660">MPSVIRAICLAFHASAVALLAGTPFVTTSVLGSPLPTPLPLVASFADYVQRSDLVARLQDMSIPVHDYTVSGTKLATSTSERRQTADTSILDNLNLLGNYYSQINENAAQMNTLVGQSSQQGGNADYQQQCISTLSAFHTNLLGFQSTLDALAADKGLENYDQNDELETLLKEIVNPTKYTLSDVYELVANDPTLGPLLGPIVYEVKCILDEVLDAVENLTDAIINAVQPLLQDLIGQATQTACDSGIQVLGLCLAVR</sequence>
<dbReference type="InParanoid" id="A0A401G7Q8"/>
<keyword evidence="2" id="KW-1185">Reference proteome</keyword>
<dbReference type="EMBL" id="BFAD01000001">
    <property type="protein sequence ID" value="GBE78201.1"/>
    <property type="molecule type" value="Genomic_DNA"/>
</dbReference>
<dbReference type="OrthoDB" id="2497682at2759"/>
<dbReference type="GeneID" id="38775118"/>
<dbReference type="AlphaFoldDB" id="A0A401G7Q8"/>
<comment type="caution">
    <text evidence="1">The sequence shown here is derived from an EMBL/GenBank/DDBJ whole genome shotgun (WGS) entry which is preliminary data.</text>
</comment>
<proteinExistence type="predicted"/>
<dbReference type="Proteomes" id="UP000287166">
    <property type="component" value="Unassembled WGS sequence"/>
</dbReference>
<organism evidence="1 2">
    <name type="scientific">Sparassis crispa</name>
    <dbReference type="NCBI Taxonomy" id="139825"/>
    <lineage>
        <taxon>Eukaryota</taxon>
        <taxon>Fungi</taxon>
        <taxon>Dikarya</taxon>
        <taxon>Basidiomycota</taxon>
        <taxon>Agaricomycotina</taxon>
        <taxon>Agaricomycetes</taxon>
        <taxon>Polyporales</taxon>
        <taxon>Sparassidaceae</taxon>
        <taxon>Sparassis</taxon>
    </lineage>
</organism>